<dbReference type="OrthoDB" id="882957at2"/>
<proteinExistence type="predicted"/>
<accession>A0A3S0H184</accession>
<dbReference type="Proteomes" id="UP000282184">
    <property type="component" value="Unassembled WGS sequence"/>
</dbReference>
<sequence>MIPVVTLAFSEEQKAELEQAIRREIAHQVSTLLSRLPLPEVMFSFPQAAKLLALHPETLRDYLKLPTGHPRRLRYVDCTGSSRGYRITAAELLAWQQRNHADALRDSILRKVAERHARLTARKSPQKLR</sequence>
<protein>
    <recommendedName>
        <fullName evidence="3">DNA-binding protein</fullName>
    </recommendedName>
</protein>
<dbReference type="AlphaFoldDB" id="A0A3S0H184"/>
<evidence type="ECO:0008006" key="3">
    <source>
        <dbReference type="Google" id="ProtNLM"/>
    </source>
</evidence>
<dbReference type="EMBL" id="RXOF01000020">
    <property type="protein sequence ID" value="RTQ45480.1"/>
    <property type="molecule type" value="Genomic_DNA"/>
</dbReference>
<gene>
    <name evidence="1" type="ORF">EJV47_25440</name>
</gene>
<keyword evidence="2" id="KW-1185">Reference proteome</keyword>
<evidence type="ECO:0000313" key="1">
    <source>
        <dbReference type="EMBL" id="RTQ45480.1"/>
    </source>
</evidence>
<reference evidence="1 2" key="1">
    <citation type="submission" date="2018-12" db="EMBL/GenBank/DDBJ databases">
        <title>Hymenobacter gummosus sp. nov., isolated from a spring.</title>
        <authorList>
            <person name="Nie L."/>
        </authorList>
    </citation>
    <scope>NUCLEOTIDE SEQUENCE [LARGE SCALE GENOMIC DNA]</scope>
    <source>
        <strain evidence="1 2">KCTC 52166</strain>
    </source>
</reference>
<comment type="caution">
    <text evidence="1">The sequence shown here is derived from an EMBL/GenBank/DDBJ whole genome shotgun (WGS) entry which is preliminary data.</text>
</comment>
<evidence type="ECO:0000313" key="2">
    <source>
        <dbReference type="Proteomes" id="UP000282184"/>
    </source>
</evidence>
<dbReference type="RefSeq" id="WP_126696030.1">
    <property type="nucleotide sequence ID" value="NZ_RXOF01000020.1"/>
</dbReference>
<organism evidence="1 2">
    <name type="scientific">Hymenobacter gummosus</name>
    <dbReference type="NCBI Taxonomy" id="1776032"/>
    <lineage>
        <taxon>Bacteria</taxon>
        <taxon>Pseudomonadati</taxon>
        <taxon>Bacteroidota</taxon>
        <taxon>Cytophagia</taxon>
        <taxon>Cytophagales</taxon>
        <taxon>Hymenobacteraceae</taxon>
        <taxon>Hymenobacter</taxon>
    </lineage>
</organism>
<name>A0A3S0H184_9BACT</name>